<dbReference type="SMART" id="SM00028">
    <property type="entry name" value="TPR"/>
    <property type="match status" value="5"/>
</dbReference>
<dbReference type="Pfam" id="PF07568">
    <property type="entry name" value="HisKA_2"/>
    <property type="match status" value="1"/>
</dbReference>
<organism evidence="12 13">
    <name type="scientific">Fibrella aestuarina BUZ 2</name>
    <dbReference type="NCBI Taxonomy" id="1166018"/>
    <lineage>
        <taxon>Bacteria</taxon>
        <taxon>Pseudomonadati</taxon>
        <taxon>Bacteroidota</taxon>
        <taxon>Cytophagia</taxon>
        <taxon>Cytophagales</taxon>
        <taxon>Spirosomataceae</taxon>
        <taxon>Fibrella</taxon>
    </lineage>
</organism>
<name>I0KA71_9BACT</name>
<keyword evidence="10" id="KW-1133">Transmembrane helix</keyword>
<keyword evidence="8" id="KW-0802">TPR repeat</keyword>
<dbReference type="InterPro" id="IPR011990">
    <property type="entry name" value="TPR-like_helical_dom_sf"/>
</dbReference>
<dbReference type="GO" id="GO:0005524">
    <property type="term" value="F:ATP binding"/>
    <property type="evidence" value="ECO:0007669"/>
    <property type="project" value="UniProtKB-KW"/>
</dbReference>
<dbReference type="InterPro" id="IPR036890">
    <property type="entry name" value="HATPase_C_sf"/>
</dbReference>
<accession>I0KA71</accession>
<dbReference type="SUPFAM" id="SSF48452">
    <property type="entry name" value="TPR-like"/>
    <property type="match status" value="2"/>
</dbReference>
<dbReference type="InterPro" id="IPR019734">
    <property type="entry name" value="TPR_rpt"/>
</dbReference>
<evidence type="ECO:0000313" key="12">
    <source>
        <dbReference type="EMBL" id="CCH01024.1"/>
    </source>
</evidence>
<keyword evidence="5" id="KW-0547">Nucleotide-binding</keyword>
<gene>
    <name evidence="12" type="ORF">FAES_3015</name>
</gene>
<dbReference type="Pfam" id="PF13581">
    <property type="entry name" value="HATPase_c_2"/>
    <property type="match status" value="1"/>
</dbReference>
<dbReference type="Gene3D" id="3.30.565.10">
    <property type="entry name" value="Histidine kinase-like ATPase, C-terminal domain"/>
    <property type="match status" value="1"/>
</dbReference>
<comment type="catalytic activity">
    <reaction evidence="1">
        <text>ATP + protein L-histidine = ADP + protein N-phospho-L-histidine.</text>
        <dbReference type="EC" id="2.7.13.3"/>
    </reaction>
</comment>
<dbReference type="PANTHER" id="PTHR41523:SF8">
    <property type="entry name" value="ETHYLENE RESPONSE SENSOR PROTEIN"/>
    <property type="match status" value="1"/>
</dbReference>
<sequence>MSQLYGSLLIGLGTLVNPTVPPPDSAQVAGIYARWQAHRFVRPDSSYWYAKQLFSLSRQTGKPTDMAQGYLTLGLEERDRGNYAEALSHFQQALSYREQLRDQVGVATVYQTLALTYKRMGDSQHVAELTRRALAYANQAHAAFVATNARPAQIANALNTIAIIERDLKNLPAAYKAYQRAIALLEPIQATLIPRDLSTLALLYGNLGQYFCDIGKPELALEHLTKALALNTKLGEKTALEHNNRNLSNAYQRLRDYPKAVDYADRAITLSRAIKDPHRLFNTLMISYKAYRGAGNYQQALAMLEEQKLIEDSLLRADKSRQITIMQARFDTDRARQLAEISAQKDRLLAETRTRLQLEHEGELARIEADKARDLSRLRAKADFARAELQTRYDTETNHHIIKTLNDENERRAQQIVWLSVGAGVFLLLSGLLLLLYQRVRNSRAEVQRQSEQLKLLMRELHHRVKNNLAVVSGLLELQANRISDIPVRQAFVESQQRVQAMSLIHQRLYQSDATTRINLREFSLDLIGFLSDAYGYSDAELTRSLRLDIDEVDVDVAIPLGLIMNELLTNAFKYGFPQATRPNLTLQLWRDDVHLCLLLADNGPGFNTATWNNAGKTSFGRRLIYSLSDQLGARLSIDTSAGTQVRLTIPAHTLQMA</sequence>
<evidence type="ECO:0000256" key="6">
    <source>
        <dbReference type="ARBA" id="ARBA00022777"/>
    </source>
</evidence>
<dbReference type="PATRIC" id="fig|1166018.3.peg.4784"/>
<dbReference type="Gene3D" id="3.30.450.20">
    <property type="entry name" value="PAS domain"/>
    <property type="match status" value="1"/>
</dbReference>
<dbReference type="InterPro" id="IPR011495">
    <property type="entry name" value="Sig_transdc_His_kin_sub2_dim/P"/>
</dbReference>
<evidence type="ECO:0000313" key="13">
    <source>
        <dbReference type="Proteomes" id="UP000011058"/>
    </source>
</evidence>
<dbReference type="RefSeq" id="WP_015332123.1">
    <property type="nucleotide sequence ID" value="NC_020054.1"/>
</dbReference>
<keyword evidence="4 12" id="KW-0808">Transferase</keyword>
<reference evidence="12 13" key="1">
    <citation type="journal article" date="2012" name="J. Bacteriol.">
        <title>Genome Sequence of Fibrella aestuarina BUZ 2T, a Filamentous Marine Bacterium.</title>
        <authorList>
            <person name="Filippini M."/>
            <person name="Qi W."/>
            <person name="Blom J."/>
            <person name="Goesmann A."/>
            <person name="Smits T.H."/>
            <person name="Bagheri H.C."/>
        </authorList>
    </citation>
    <scope>NUCLEOTIDE SEQUENCE [LARGE SCALE GENOMIC DNA]</scope>
    <source>
        <strain evidence="13">BUZ 2T</strain>
    </source>
</reference>
<protein>
    <recommendedName>
        <fullName evidence="2">histidine kinase</fullName>
        <ecNumber evidence="2">2.7.13.3</ecNumber>
    </recommendedName>
</protein>
<evidence type="ECO:0000256" key="5">
    <source>
        <dbReference type="ARBA" id="ARBA00022741"/>
    </source>
</evidence>
<dbReference type="GO" id="GO:0004673">
    <property type="term" value="F:protein histidine kinase activity"/>
    <property type="evidence" value="ECO:0007669"/>
    <property type="project" value="UniProtKB-EC"/>
</dbReference>
<evidence type="ECO:0000256" key="8">
    <source>
        <dbReference type="PROSITE-ProRule" id="PRU00339"/>
    </source>
</evidence>
<dbReference type="SUPFAM" id="SSF55874">
    <property type="entry name" value="ATPase domain of HSP90 chaperone/DNA topoisomerase II/histidine kinase"/>
    <property type="match status" value="1"/>
</dbReference>
<dbReference type="AlphaFoldDB" id="I0KA71"/>
<keyword evidence="13" id="KW-1185">Reference proteome</keyword>
<evidence type="ECO:0000256" key="9">
    <source>
        <dbReference type="SAM" id="Coils"/>
    </source>
</evidence>
<keyword evidence="7" id="KW-0067">ATP-binding</keyword>
<dbReference type="KEGG" id="fae:FAES_3015"/>
<dbReference type="HOGENOM" id="CLU_022307_1_0_10"/>
<evidence type="ECO:0000256" key="1">
    <source>
        <dbReference type="ARBA" id="ARBA00000085"/>
    </source>
</evidence>
<feature type="domain" description="Histidine kinase/HSP90-like ATPase" evidence="11">
    <location>
        <begin position="556"/>
        <end position="654"/>
    </location>
</feature>
<dbReference type="STRING" id="1166018.FAES_3015"/>
<dbReference type="InterPro" id="IPR003594">
    <property type="entry name" value="HATPase_dom"/>
</dbReference>
<keyword evidence="9" id="KW-0175">Coiled coil</keyword>
<evidence type="ECO:0000256" key="10">
    <source>
        <dbReference type="SAM" id="Phobius"/>
    </source>
</evidence>
<dbReference type="EC" id="2.7.13.3" evidence="2"/>
<feature type="repeat" description="TPR" evidence="8">
    <location>
        <begin position="67"/>
        <end position="100"/>
    </location>
</feature>
<keyword evidence="6 12" id="KW-0418">Kinase</keyword>
<feature type="transmembrane region" description="Helical" evidence="10">
    <location>
        <begin position="416"/>
        <end position="437"/>
    </location>
</feature>
<feature type="repeat" description="TPR" evidence="8">
    <location>
        <begin position="201"/>
        <end position="234"/>
    </location>
</feature>
<dbReference type="SMART" id="SM00387">
    <property type="entry name" value="HATPase_c"/>
    <property type="match status" value="1"/>
</dbReference>
<evidence type="ECO:0000256" key="2">
    <source>
        <dbReference type="ARBA" id="ARBA00012438"/>
    </source>
</evidence>
<dbReference type="EMBL" id="HE796683">
    <property type="protein sequence ID" value="CCH01024.1"/>
    <property type="molecule type" value="Genomic_DNA"/>
</dbReference>
<keyword evidence="10" id="KW-0812">Transmembrane</keyword>
<evidence type="ECO:0000256" key="3">
    <source>
        <dbReference type="ARBA" id="ARBA00022553"/>
    </source>
</evidence>
<dbReference type="Pfam" id="PF13424">
    <property type="entry name" value="TPR_12"/>
    <property type="match status" value="2"/>
</dbReference>
<dbReference type="PROSITE" id="PS50005">
    <property type="entry name" value="TPR"/>
    <property type="match status" value="2"/>
</dbReference>
<evidence type="ECO:0000256" key="7">
    <source>
        <dbReference type="ARBA" id="ARBA00022840"/>
    </source>
</evidence>
<dbReference type="eggNOG" id="COG3920">
    <property type="taxonomic scope" value="Bacteria"/>
</dbReference>
<dbReference type="Proteomes" id="UP000011058">
    <property type="component" value="Chromosome"/>
</dbReference>
<keyword evidence="3" id="KW-0597">Phosphoprotein</keyword>
<evidence type="ECO:0000256" key="4">
    <source>
        <dbReference type="ARBA" id="ARBA00022679"/>
    </source>
</evidence>
<evidence type="ECO:0000259" key="11">
    <source>
        <dbReference type="SMART" id="SM00387"/>
    </source>
</evidence>
<dbReference type="OrthoDB" id="9767435at2"/>
<proteinExistence type="predicted"/>
<keyword evidence="10" id="KW-0472">Membrane</keyword>
<dbReference type="PANTHER" id="PTHR41523">
    <property type="entry name" value="TWO-COMPONENT SYSTEM SENSOR PROTEIN"/>
    <property type="match status" value="1"/>
</dbReference>
<dbReference type="eggNOG" id="COG0457">
    <property type="taxonomic scope" value="Bacteria"/>
</dbReference>
<dbReference type="Gene3D" id="1.25.40.10">
    <property type="entry name" value="Tetratricopeptide repeat domain"/>
    <property type="match status" value="1"/>
</dbReference>
<feature type="coiled-coil region" evidence="9">
    <location>
        <begin position="437"/>
        <end position="464"/>
    </location>
</feature>